<dbReference type="AlphaFoldDB" id="A0A2V4C4Z1"/>
<dbReference type="EMBL" id="QJHL01000001">
    <property type="protein sequence ID" value="PXY46037.1"/>
    <property type="molecule type" value="Genomic_DNA"/>
</dbReference>
<dbReference type="OrthoDB" id="1246696at2"/>
<organism evidence="1 2">
    <name type="scientific">Flavobacterium hydrophilum</name>
    <dbReference type="NCBI Taxonomy" id="2211445"/>
    <lineage>
        <taxon>Bacteria</taxon>
        <taxon>Pseudomonadati</taxon>
        <taxon>Bacteroidota</taxon>
        <taxon>Flavobacteriia</taxon>
        <taxon>Flavobacteriales</taxon>
        <taxon>Flavobacteriaceae</taxon>
        <taxon>Flavobacterium</taxon>
    </lineage>
</organism>
<protein>
    <submittedName>
        <fullName evidence="1">Peptidoglycan-binding protein LysM</fullName>
    </submittedName>
</protein>
<keyword evidence="2" id="KW-1185">Reference proteome</keyword>
<name>A0A2V4C4Z1_9FLAO</name>
<proteinExistence type="predicted"/>
<dbReference type="Proteomes" id="UP000247681">
    <property type="component" value="Unassembled WGS sequence"/>
</dbReference>
<reference evidence="1 2" key="1">
    <citation type="submission" date="2018-05" db="EMBL/GenBank/DDBJ databases">
        <title>Flavobacterium sp. strain IMCC34758, incomplete genome.</title>
        <authorList>
            <person name="Joung Y."/>
        </authorList>
    </citation>
    <scope>NUCLEOTIDE SEQUENCE [LARGE SCALE GENOMIC DNA]</scope>
    <source>
        <strain evidence="1 2">IMCC34758</strain>
    </source>
</reference>
<dbReference type="RefSeq" id="WP_110345052.1">
    <property type="nucleotide sequence ID" value="NZ_QJHL01000001.1"/>
</dbReference>
<gene>
    <name evidence="1" type="ORF">DMB68_02285</name>
</gene>
<accession>A0A2V4C4Z1</accession>
<sequence>MCYIEESEVSFQGRHRTYKVKIGDTLESVSLELGIAGSELRRYHNMYCDISDLIEADFKRHLEFLILAPEKSEVSKKDIIDEKPREVSLGKNYRLPFTPEQLDQSYKVKYTYEDEAEIDVTEMQINVKWIAAYKNIFHLFEINRASDIYINGKIPDTMMDGLAAKTAKVLYPLKIVVDEFGKWIDIYNHAEIESRWGKIKSEILDYYEGEVVEKYIEHTEDTLVSSERILVSLRSDYFLRAFFNGIHVGYTADYEFEKDLSFPLQKETESVFRVQHKMSPNLDDTGYIRIEQKGNYTDSGFGFLYGHAHLKVNYNAVYFLNSDAYTIEKMNLECTIDKVEAIRTTIEIELFKMEKKGKLIEN</sequence>
<evidence type="ECO:0000313" key="1">
    <source>
        <dbReference type="EMBL" id="PXY46037.1"/>
    </source>
</evidence>
<evidence type="ECO:0000313" key="2">
    <source>
        <dbReference type="Proteomes" id="UP000247681"/>
    </source>
</evidence>
<comment type="caution">
    <text evidence="1">The sequence shown here is derived from an EMBL/GenBank/DDBJ whole genome shotgun (WGS) entry which is preliminary data.</text>
</comment>